<feature type="compositionally biased region" description="Low complexity" evidence="2">
    <location>
        <begin position="1035"/>
        <end position="1050"/>
    </location>
</feature>
<feature type="region of interest" description="Disordered" evidence="2">
    <location>
        <begin position="1078"/>
        <end position="1114"/>
    </location>
</feature>
<gene>
    <name evidence="4" type="ORF">Rsub_00144</name>
</gene>
<dbReference type="InterPro" id="IPR045122">
    <property type="entry name" value="Csc1-like"/>
</dbReference>
<feature type="region of interest" description="Disordered" evidence="2">
    <location>
        <begin position="1421"/>
        <end position="1616"/>
    </location>
</feature>
<feature type="region of interest" description="Disordered" evidence="2">
    <location>
        <begin position="1023"/>
        <end position="1059"/>
    </location>
</feature>
<feature type="region of interest" description="Disordered" evidence="2">
    <location>
        <begin position="1367"/>
        <end position="1390"/>
    </location>
</feature>
<proteinExistence type="predicted"/>
<evidence type="ECO:0000256" key="2">
    <source>
        <dbReference type="SAM" id="MobiDB-lite"/>
    </source>
</evidence>
<reference evidence="4 5" key="1">
    <citation type="journal article" date="2018" name="Sci. Rep.">
        <title>Raphidocelis subcapitata (=Pseudokirchneriella subcapitata) provides an insight into genome evolution and environmental adaptations in the Sphaeropleales.</title>
        <authorList>
            <person name="Suzuki S."/>
            <person name="Yamaguchi H."/>
            <person name="Nakajima N."/>
            <person name="Kawachi M."/>
        </authorList>
    </citation>
    <scope>NUCLEOTIDE SEQUENCE [LARGE SCALE GENOMIC DNA]</scope>
    <source>
        <strain evidence="4 5">NIES-35</strain>
    </source>
</reference>
<feature type="compositionally biased region" description="Low complexity" evidence="2">
    <location>
        <begin position="1478"/>
        <end position="1527"/>
    </location>
</feature>
<dbReference type="OrthoDB" id="297739at2759"/>
<feature type="transmembrane region" description="Helical" evidence="3">
    <location>
        <begin position="373"/>
        <end position="394"/>
    </location>
</feature>
<name>A0A2V0NPI9_9CHLO</name>
<feature type="transmembrane region" description="Helical" evidence="3">
    <location>
        <begin position="594"/>
        <end position="614"/>
    </location>
</feature>
<feature type="compositionally biased region" description="Low complexity" evidence="2">
    <location>
        <begin position="1568"/>
        <end position="1578"/>
    </location>
</feature>
<sequence length="1616" mass="166235">MGRLTEAERRRQVVEHKQAAKRYKEDRRVPPADRPNITASAFQLGQTYGVGVGLYFKSLSWLRILFVWLALGSVPFIVIITSSKFTSPALAIRDGMAPAAGASGAAAPADWDAPETGVKKYNSLTLSSFTFAAIMDSREDGGALSWLNVRLPGSAAIGGVGKSDFLLGISVADAVTMAVFIVFCTVLRHRSRQFAKEVDALTVEVADYSVVVKGLPEVDPIEVGHHFSRFGRVMDVVLVKDFGTLLRLAAQATALERQRAAAGQMLGQHFARAYQRRVKKAEKRLREFMEQAESVIERAGCPTKAIFVTFATQAERAACEAACPRHWLGSFFQPRDTRFSGAHGYWVERAQPPEDYIYENLSYDRVSRWFRLFLSRAIVVAVLLACALGVTKLMKMSQDLSSMIVWKHGTLNAQVAAAMNARPPGFVPPAPTAFGDAAFSNGLLEGAAAYCDEALQNKCSTQWSKAVNASVHFALTGQVKWEQTASRFLKQDSLFASMSICAAKGPGGCGLAACHPCYCGGLAAVEPSFAGDGEWLDAAKKACSPYIDAFDVRSTSVRAGISCLIVLINYVLTVLMQVLVGFEKHWTKSDKERAYAVAAFVSRILNSVLVLLAVNAQMGSVSSAINSGLGASSKQGARWFQNLILAGSYRDFSPGWYENVGMSLFLVAALSIVLPPFFALLFWGIRKARQACLVNCVGTASQDMYNAAWLGDAFELDYRVADEMFNIWLILMFGSGMPALYLVGVAWLSVTEALDRHALARLCKQPARYGPRLPYLLLDVLPWAAACHCAFGLWMHTYFPAKGGDLSAIELSVDSGNAVVAGVWARITQINGLPLLCLLLVHLIAFVVVSGILYGVVGRCLEALCGCKIIACADAGAGGAPAVSFDAALVGAGGTKLCGTPTYRMPRHPDYKDMFTNPMYKPIWFKAFGLTCFTRLMSPELAAAARKLAEGGEEGSLTSKASARACALTSAAPDARAGSKRSSRAASAGLVASSAPSAASLGRAASGAGLRVEVAALAGFDSSPGSEGGSGSGGAPSPAGPSFSGGARPSRLAPPGFATPTRLGSAGLVAGSGGSYTAGGSRGASFSGPAAPPQLLHARASPSPSPSPHPVVAAGFGSLSPADAAAAAAAAGFAGGSPHQLDALQQQQRALWEQQQMQQAVQQQASAFDFRQPASLSGGFGAGEISPAGYDEGFLAAGAGSGSGGGGGGGGFAFPPQAAVPPAAQYPASPGGYPSVHADGAAPATGWDGAPAAGAGGWGDGAAPRGGQPPAGGWLWDGAVAAAAAQFVGSTHLASGAPPPSVSTLIANAPTRASAEISLAGGVAAAAPGGFAWGAPLFGGGPGDGTEAGYTSVHLTTVEAPIFVPQVEPPPPPPAAAPGQESKPAPWFGAPPPVAAPPVAMPPLPPPPLVEAPMAASPVRSEAQQGWGALASPPAVPAPPSPLPAVAAAAPPPAPAEEAAGVAWPALGPSAGAGWETQPGAAGEAAAPAAAGWDAAPQAQVPDAAAYAQAQAAVQAEAAAAVVASAAGPEPRHAAGGSAEEERGRSVSRGSKHGGSDSSKSRSRSKSSRSSSSSSKSGGRAERSPQGSGSGAKTPESAKESKKRRKKAKKKKRGKH</sequence>
<dbReference type="STRING" id="307507.A0A2V0NPI9"/>
<evidence type="ECO:0000313" key="5">
    <source>
        <dbReference type="Proteomes" id="UP000247498"/>
    </source>
</evidence>
<feature type="compositionally biased region" description="Low complexity" evidence="2">
    <location>
        <begin position="1456"/>
        <end position="1466"/>
    </location>
</feature>
<feature type="region of interest" description="Disordered" evidence="2">
    <location>
        <begin position="1237"/>
        <end position="1270"/>
    </location>
</feature>
<feature type="transmembrane region" description="Helical" evidence="3">
    <location>
        <begin position="559"/>
        <end position="582"/>
    </location>
</feature>
<keyword evidence="3" id="KW-0472">Membrane</keyword>
<protein>
    <submittedName>
        <fullName evidence="4">Dynein heavy chain axonemal protein</fullName>
    </submittedName>
</protein>
<feature type="transmembrane region" description="Helical" evidence="3">
    <location>
        <begin position="660"/>
        <end position="683"/>
    </location>
</feature>
<dbReference type="GO" id="GO:0005227">
    <property type="term" value="F:calcium-activated cation channel activity"/>
    <property type="evidence" value="ECO:0007669"/>
    <property type="project" value="InterPro"/>
</dbReference>
<feature type="transmembrane region" description="Helical" evidence="3">
    <location>
        <begin position="165"/>
        <end position="187"/>
    </location>
</feature>
<evidence type="ECO:0000313" key="4">
    <source>
        <dbReference type="EMBL" id="GBF87433.1"/>
    </source>
</evidence>
<dbReference type="Proteomes" id="UP000247498">
    <property type="component" value="Unassembled WGS sequence"/>
</dbReference>
<feature type="compositionally biased region" description="Low complexity" evidence="2">
    <location>
        <begin position="1238"/>
        <end position="1253"/>
    </location>
</feature>
<feature type="transmembrane region" description="Helical" evidence="3">
    <location>
        <begin position="835"/>
        <end position="857"/>
    </location>
</feature>
<feature type="transmembrane region" description="Helical" evidence="3">
    <location>
        <begin position="727"/>
        <end position="750"/>
    </location>
</feature>
<feature type="compositionally biased region" description="Basic residues" evidence="2">
    <location>
        <begin position="1601"/>
        <end position="1616"/>
    </location>
</feature>
<evidence type="ECO:0000256" key="3">
    <source>
        <dbReference type="SAM" id="Phobius"/>
    </source>
</evidence>
<keyword evidence="3" id="KW-0812">Transmembrane</keyword>
<dbReference type="GO" id="GO:0005886">
    <property type="term" value="C:plasma membrane"/>
    <property type="evidence" value="ECO:0007669"/>
    <property type="project" value="TreeGrafter"/>
</dbReference>
<keyword evidence="1" id="KW-0175">Coiled coil</keyword>
<feature type="transmembrane region" description="Helical" evidence="3">
    <location>
        <begin position="780"/>
        <end position="799"/>
    </location>
</feature>
<feature type="compositionally biased region" description="Pro residues" evidence="2">
    <location>
        <begin position="1434"/>
        <end position="1443"/>
    </location>
</feature>
<feature type="coiled-coil region" evidence="1">
    <location>
        <begin position="271"/>
        <end position="298"/>
    </location>
</feature>
<feature type="transmembrane region" description="Helical" evidence="3">
    <location>
        <begin position="61"/>
        <end position="80"/>
    </location>
</feature>
<feature type="compositionally biased region" description="Pro residues" evidence="2">
    <location>
        <begin position="1367"/>
        <end position="1376"/>
    </location>
</feature>
<evidence type="ECO:0000256" key="1">
    <source>
        <dbReference type="SAM" id="Coils"/>
    </source>
</evidence>
<keyword evidence="5" id="KW-1185">Reference proteome</keyword>
<feature type="compositionally biased region" description="Low complexity" evidence="2">
    <location>
        <begin position="1261"/>
        <end position="1270"/>
    </location>
</feature>
<keyword evidence="3" id="KW-1133">Transmembrane helix</keyword>
<dbReference type="PANTHER" id="PTHR13018:SF135">
    <property type="entry name" value="CSC1_OSCA1-LIKE 7TM REGION DOMAIN-CONTAINING PROTEIN"/>
    <property type="match status" value="1"/>
</dbReference>
<dbReference type="PANTHER" id="PTHR13018">
    <property type="entry name" value="PROBABLE MEMBRANE PROTEIN DUF221-RELATED"/>
    <property type="match status" value="1"/>
</dbReference>
<comment type="caution">
    <text evidence="4">The sequence shown here is derived from an EMBL/GenBank/DDBJ whole genome shotgun (WGS) entry which is preliminary data.</text>
</comment>
<accession>A0A2V0NPI9</accession>
<dbReference type="EMBL" id="BDRX01000001">
    <property type="protein sequence ID" value="GBF87433.1"/>
    <property type="molecule type" value="Genomic_DNA"/>
</dbReference>
<organism evidence="4 5">
    <name type="scientific">Raphidocelis subcapitata</name>
    <dbReference type="NCBI Taxonomy" id="307507"/>
    <lineage>
        <taxon>Eukaryota</taxon>
        <taxon>Viridiplantae</taxon>
        <taxon>Chlorophyta</taxon>
        <taxon>core chlorophytes</taxon>
        <taxon>Chlorophyceae</taxon>
        <taxon>CS clade</taxon>
        <taxon>Sphaeropleales</taxon>
        <taxon>Selenastraceae</taxon>
        <taxon>Raphidocelis</taxon>
    </lineage>
</organism>
<dbReference type="InParanoid" id="A0A2V0NPI9"/>